<keyword evidence="7" id="KW-1185">Reference proteome</keyword>
<accession>A0A5P1F238</accession>
<dbReference type="GO" id="GO:0016831">
    <property type="term" value="F:carboxy-lyase activity"/>
    <property type="evidence" value="ECO:0007669"/>
    <property type="project" value="UniProtKB-KW"/>
</dbReference>
<gene>
    <name evidence="6" type="ORF">A4U43_C04F2260</name>
</gene>
<evidence type="ECO:0000256" key="4">
    <source>
        <dbReference type="ARBA" id="ARBA00023239"/>
    </source>
</evidence>
<name>A0A5P1F238_ASPOF</name>
<organism evidence="6 7">
    <name type="scientific">Asparagus officinalis</name>
    <name type="common">Garden asparagus</name>
    <dbReference type="NCBI Taxonomy" id="4686"/>
    <lineage>
        <taxon>Eukaryota</taxon>
        <taxon>Viridiplantae</taxon>
        <taxon>Streptophyta</taxon>
        <taxon>Embryophyta</taxon>
        <taxon>Tracheophyta</taxon>
        <taxon>Spermatophyta</taxon>
        <taxon>Magnoliopsida</taxon>
        <taxon>Liliopsida</taxon>
        <taxon>Asparagales</taxon>
        <taxon>Asparagaceae</taxon>
        <taxon>Asparagoideae</taxon>
        <taxon>Asparagus</taxon>
    </lineage>
</organism>
<dbReference type="Pfam" id="PF00282">
    <property type="entry name" value="Pyridoxal_deC"/>
    <property type="match status" value="1"/>
</dbReference>
<evidence type="ECO:0000256" key="2">
    <source>
        <dbReference type="ARBA" id="ARBA00022793"/>
    </source>
</evidence>
<comment type="similarity">
    <text evidence="5">Belongs to the group II decarboxylase family.</text>
</comment>
<comment type="cofactor">
    <cofactor evidence="1 5">
        <name>pyridoxal 5'-phosphate</name>
        <dbReference type="ChEBI" id="CHEBI:597326"/>
    </cofactor>
</comment>
<dbReference type="InterPro" id="IPR010977">
    <property type="entry name" value="Aromatic_deC"/>
</dbReference>
<evidence type="ECO:0000256" key="1">
    <source>
        <dbReference type="ARBA" id="ARBA00001933"/>
    </source>
</evidence>
<reference evidence="7" key="1">
    <citation type="journal article" date="2017" name="Nat. Commun.">
        <title>The asparagus genome sheds light on the origin and evolution of a young Y chromosome.</title>
        <authorList>
            <person name="Harkess A."/>
            <person name="Zhou J."/>
            <person name="Xu C."/>
            <person name="Bowers J.E."/>
            <person name="Van der Hulst R."/>
            <person name="Ayyampalayam S."/>
            <person name="Mercati F."/>
            <person name="Riccardi P."/>
            <person name="McKain M.R."/>
            <person name="Kakrana A."/>
            <person name="Tang H."/>
            <person name="Ray J."/>
            <person name="Groenendijk J."/>
            <person name="Arikit S."/>
            <person name="Mathioni S.M."/>
            <person name="Nakano M."/>
            <person name="Shan H."/>
            <person name="Telgmann-Rauber A."/>
            <person name="Kanno A."/>
            <person name="Yue Z."/>
            <person name="Chen H."/>
            <person name="Li W."/>
            <person name="Chen Y."/>
            <person name="Xu X."/>
            <person name="Zhang Y."/>
            <person name="Luo S."/>
            <person name="Chen H."/>
            <person name="Gao J."/>
            <person name="Mao Z."/>
            <person name="Pires J.C."/>
            <person name="Luo M."/>
            <person name="Kudrna D."/>
            <person name="Wing R.A."/>
            <person name="Meyers B.C."/>
            <person name="Yi K."/>
            <person name="Kong H."/>
            <person name="Lavrijsen P."/>
            <person name="Sunseri F."/>
            <person name="Falavigna A."/>
            <person name="Ye Y."/>
            <person name="Leebens-Mack J.H."/>
            <person name="Chen G."/>
        </authorList>
    </citation>
    <scope>NUCLEOTIDE SEQUENCE [LARGE SCALE GENOMIC DNA]</scope>
    <source>
        <strain evidence="7">cv. DH0086</strain>
    </source>
</reference>
<dbReference type="SUPFAM" id="SSF53383">
    <property type="entry name" value="PLP-dependent transferases"/>
    <property type="match status" value="1"/>
</dbReference>
<dbReference type="InterPro" id="IPR002129">
    <property type="entry name" value="PyrdxlP-dep_de-COase"/>
</dbReference>
<proteinExistence type="inferred from homology"/>
<dbReference type="EMBL" id="CM007384">
    <property type="protein sequence ID" value="ONK70859.1"/>
    <property type="molecule type" value="Genomic_DNA"/>
</dbReference>
<evidence type="ECO:0000313" key="7">
    <source>
        <dbReference type="Proteomes" id="UP000243459"/>
    </source>
</evidence>
<evidence type="ECO:0008006" key="8">
    <source>
        <dbReference type="Google" id="ProtNLM"/>
    </source>
</evidence>
<dbReference type="GO" id="GO:0019752">
    <property type="term" value="P:carboxylic acid metabolic process"/>
    <property type="evidence" value="ECO:0007669"/>
    <property type="project" value="InterPro"/>
</dbReference>
<dbReference type="PANTHER" id="PTHR11999:SF70">
    <property type="entry name" value="MIP05841P"/>
    <property type="match status" value="1"/>
</dbReference>
<protein>
    <recommendedName>
        <fullName evidence="8">Glutamate decarboxylase</fullName>
    </recommendedName>
</protein>
<keyword evidence="2" id="KW-0210">Decarboxylase</keyword>
<dbReference type="AlphaFoldDB" id="A0A5P1F238"/>
<evidence type="ECO:0000313" key="6">
    <source>
        <dbReference type="EMBL" id="ONK70859.1"/>
    </source>
</evidence>
<keyword evidence="4 5" id="KW-0456">Lyase</keyword>
<dbReference type="GO" id="GO:0030170">
    <property type="term" value="F:pyridoxal phosphate binding"/>
    <property type="evidence" value="ECO:0007669"/>
    <property type="project" value="InterPro"/>
</dbReference>
<evidence type="ECO:0000256" key="5">
    <source>
        <dbReference type="RuleBase" id="RU000382"/>
    </source>
</evidence>
<sequence length="175" mass="18869">MRKLPDQFLSSGQGGGVIQGTASEAVLVVRLAARDKILRKSGKRSLEKLVVYASDQTHSCMQKACQIAGIYTKNLRLLKADQNSNYALTPDAVSEAISSDLSEGLIPFFLCATIGTTSSAAADPLSALGKISKDRSALIQSLSTNPEYLRNKASQEHAVVDFKDWQVPLGRLSDR</sequence>
<evidence type="ECO:0000256" key="3">
    <source>
        <dbReference type="ARBA" id="ARBA00022898"/>
    </source>
</evidence>
<dbReference type="Proteomes" id="UP000243459">
    <property type="component" value="Chromosome 4"/>
</dbReference>
<dbReference type="InterPro" id="IPR015421">
    <property type="entry name" value="PyrdxlP-dep_Trfase_major"/>
</dbReference>
<dbReference type="GO" id="GO:0005737">
    <property type="term" value="C:cytoplasm"/>
    <property type="evidence" value="ECO:0007669"/>
    <property type="project" value="TreeGrafter"/>
</dbReference>
<dbReference type="Gene3D" id="3.40.640.10">
    <property type="entry name" value="Type I PLP-dependent aspartate aminotransferase-like (Major domain)"/>
    <property type="match status" value="1"/>
</dbReference>
<dbReference type="Gramene" id="ONK70859">
    <property type="protein sequence ID" value="ONK70859"/>
    <property type="gene ID" value="A4U43_C04F2260"/>
</dbReference>
<keyword evidence="3 5" id="KW-0663">Pyridoxal phosphate</keyword>
<dbReference type="InterPro" id="IPR015424">
    <property type="entry name" value="PyrdxlP-dep_Trfase"/>
</dbReference>
<dbReference type="PANTHER" id="PTHR11999">
    <property type="entry name" value="GROUP II PYRIDOXAL-5-PHOSPHATE DECARBOXYLASE"/>
    <property type="match status" value="1"/>
</dbReference>